<dbReference type="PROSITE" id="PS51257">
    <property type="entry name" value="PROKAR_LIPOPROTEIN"/>
    <property type="match status" value="1"/>
</dbReference>
<dbReference type="EMBL" id="FUWU01000015">
    <property type="protein sequence ID" value="SJZ62167.1"/>
    <property type="molecule type" value="Genomic_DNA"/>
</dbReference>
<dbReference type="Pfam" id="PF09603">
    <property type="entry name" value="Fib_succ_major"/>
    <property type="match status" value="2"/>
</dbReference>
<dbReference type="NCBIfam" id="TIGR02145">
    <property type="entry name" value="Fib_succ_major"/>
    <property type="match status" value="2"/>
</dbReference>
<feature type="domain" description="Fibrobacter succinogenes major paralogous" evidence="2">
    <location>
        <begin position="326"/>
        <end position="515"/>
    </location>
</feature>
<gene>
    <name evidence="3" type="ORF">SAMN02745108_01142</name>
</gene>
<evidence type="ECO:0000313" key="4">
    <source>
        <dbReference type="Proteomes" id="UP000190449"/>
    </source>
</evidence>
<evidence type="ECO:0000313" key="3">
    <source>
        <dbReference type="EMBL" id="SJZ62167.1"/>
    </source>
</evidence>
<feature type="signal peptide" evidence="1">
    <location>
        <begin position="1"/>
        <end position="23"/>
    </location>
</feature>
<dbReference type="InterPro" id="IPR011871">
    <property type="entry name" value="Fib_succ_major"/>
</dbReference>
<feature type="chain" id="PRO_5012933534" evidence="1">
    <location>
        <begin position="24"/>
        <end position="518"/>
    </location>
</feature>
<feature type="domain" description="Fibrobacter succinogenes major paralogous" evidence="2">
    <location>
        <begin position="96"/>
        <end position="278"/>
    </location>
</feature>
<dbReference type="RefSeq" id="WP_078776150.1">
    <property type="nucleotide sequence ID" value="NZ_FUWU01000015.1"/>
</dbReference>
<accession>A0A1T4M5M0</accession>
<reference evidence="3 4" key="1">
    <citation type="submission" date="2017-02" db="EMBL/GenBank/DDBJ databases">
        <authorList>
            <person name="Peterson S.W."/>
        </authorList>
    </citation>
    <scope>NUCLEOTIDE SEQUENCE [LARGE SCALE GENOMIC DNA]</scope>
    <source>
        <strain evidence="3 4">ATCC 43854</strain>
    </source>
</reference>
<protein>
    <submittedName>
        <fullName evidence="3">Major paralogous domain-containing protein</fullName>
    </submittedName>
</protein>
<organism evidence="3 4">
    <name type="scientific">Fibrobacter intestinalis</name>
    <dbReference type="NCBI Taxonomy" id="28122"/>
    <lineage>
        <taxon>Bacteria</taxon>
        <taxon>Pseudomonadati</taxon>
        <taxon>Fibrobacterota</taxon>
        <taxon>Fibrobacteria</taxon>
        <taxon>Fibrobacterales</taxon>
        <taxon>Fibrobacteraceae</taxon>
        <taxon>Fibrobacter</taxon>
    </lineage>
</organism>
<dbReference type="AlphaFoldDB" id="A0A1T4M5M0"/>
<keyword evidence="1" id="KW-0732">Signal</keyword>
<dbReference type="Proteomes" id="UP000190449">
    <property type="component" value="Unassembled WGS sequence"/>
</dbReference>
<evidence type="ECO:0000259" key="2">
    <source>
        <dbReference type="Pfam" id="PF09603"/>
    </source>
</evidence>
<evidence type="ECO:0000256" key="1">
    <source>
        <dbReference type="SAM" id="SignalP"/>
    </source>
</evidence>
<name>A0A1T4M5M0_9BACT</name>
<dbReference type="STRING" id="28122.SAMN02745108_01142"/>
<proteinExistence type="predicted"/>
<sequence length="518" mass="56008">MNRHKFKKSVLGLLIMLFLAACGDSGSSVNGGPISAISSNSLLPEVSSSSVEVAPSSSMTEVSSSSMEVVSSSSSSSAISYGTLTDARDGQFYKTVTIGTQTWMAENLNYETANSYCPNAARDLCVKYGRLYLWSTAMDSAGVFSDSGKGCGFGLTCSAKEPVRGVCPEGWHLPSKEEWNTLFAAVGGEYVAGTKLKSKSGWLNDGSTDEYGFSVLPAGSRLGGGDGYHYAGERADFWTSTEVSSDDAYYWEFSSAYGRVFSDYHYHKYSGYSVRCLRDSGAFNDSSAFNQNTEPVSSSSVEAVSSSSIDYGEFTDSRDGQVYKTVKIGEQIWMAENLKYAYLQPTSTEDSSSFCYRNEPDSCAKYGRFYWWSAAMDSAGVFSDGGKGCGYKVKCNATESVRGVCPKGWHLPSNTEWKILFATVGDTSIAGILLKSKSGWYSDGYGMDIYGFSVLPAGYCGGTGHYGNVGKGAYFWSSTEDGSNDAYFWGFDSGYEGVFSGYFDKSLGYSVRCLKDSE</sequence>